<name>A0AAJ0EU31_9PEZI</name>
<dbReference type="GeneID" id="85459420"/>
<protein>
    <submittedName>
        <fullName evidence="1">Uncharacterized protein</fullName>
    </submittedName>
</protein>
<evidence type="ECO:0000313" key="2">
    <source>
        <dbReference type="Proteomes" id="UP001224890"/>
    </source>
</evidence>
<sequence length="72" mass="8054">MSISMVNCTSVRSSFMVLLHALPSRDATASPRILTHHNMHTEPALLGKLLISFFLHTLDPFAGCYVDDQLFH</sequence>
<dbReference type="RefSeq" id="XP_060429715.1">
    <property type="nucleotide sequence ID" value="XM_060574894.1"/>
</dbReference>
<proteinExistence type="predicted"/>
<reference evidence="1" key="1">
    <citation type="submission" date="2021-06" db="EMBL/GenBank/DDBJ databases">
        <title>Comparative genomics, transcriptomics and evolutionary studies reveal genomic signatures of adaptation to plant cell wall in hemibiotrophic fungi.</title>
        <authorList>
            <consortium name="DOE Joint Genome Institute"/>
            <person name="Baroncelli R."/>
            <person name="Diaz J.F."/>
            <person name="Benocci T."/>
            <person name="Peng M."/>
            <person name="Battaglia E."/>
            <person name="Haridas S."/>
            <person name="Andreopoulos W."/>
            <person name="Labutti K."/>
            <person name="Pangilinan J."/>
            <person name="Floch G.L."/>
            <person name="Makela M.R."/>
            <person name="Henrissat B."/>
            <person name="Grigoriev I.V."/>
            <person name="Crouch J.A."/>
            <person name="De Vries R.P."/>
            <person name="Sukno S.A."/>
            <person name="Thon M.R."/>
        </authorList>
    </citation>
    <scope>NUCLEOTIDE SEQUENCE</scope>
    <source>
        <strain evidence="1">CBS 193.32</strain>
    </source>
</reference>
<dbReference type="EMBL" id="JAHMHR010000020">
    <property type="protein sequence ID" value="KAK1675712.1"/>
    <property type="molecule type" value="Genomic_DNA"/>
</dbReference>
<keyword evidence="2" id="KW-1185">Reference proteome</keyword>
<evidence type="ECO:0000313" key="1">
    <source>
        <dbReference type="EMBL" id="KAK1675712.1"/>
    </source>
</evidence>
<organism evidence="1 2">
    <name type="scientific">Colletotrichum godetiae</name>
    <dbReference type="NCBI Taxonomy" id="1209918"/>
    <lineage>
        <taxon>Eukaryota</taxon>
        <taxon>Fungi</taxon>
        <taxon>Dikarya</taxon>
        <taxon>Ascomycota</taxon>
        <taxon>Pezizomycotina</taxon>
        <taxon>Sordariomycetes</taxon>
        <taxon>Hypocreomycetidae</taxon>
        <taxon>Glomerellales</taxon>
        <taxon>Glomerellaceae</taxon>
        <taxon>Colletotrichum</taxon>
        <taxon>Colletotrichum acutatum species complex</taxon>
    </lineage>
</organism>
<gene>
    <name evidence="1" type="ORF">BDP55DRAFT_663521</name>
</gene>
<accession>A0AAJ0EU31</accession>
<dbReference type="Proteomes" id="UP001224890">
    <property type="component" value="Unassembled WGS sequence"/>
</dbReference>
<dbReference type="AlphaFoldDB" id="A0AAJ0EU31"/>
<comment type="caution">
    <text evidence="1">The sequence shown here is derived from an EMBL/GenBank/DDBJ whole genome shotgun (WGS) entry which is preliminary data.</text>
</comment>